<keyword evidence="1" id="KW-0812">Transmembrane</keyword>
<accession>A0A8B2Z4X0</accession>
<sequence length="189" mass="21769">MEEYDQDYRQKLLNQIEEQYGKLVYTYTCHLKEASILKNRLNKFNWAKIIFSALSTGGSCSTILVKTHLGVLVSAIMSAITSAILLIINTYLKGVDLEGDANIHISTSNELWKIREEYISLLTEFEILSSKEIVKKRDDLTCKTAIVYSFQLQTSKKAYKLAKRALKNDEEQFFTQDEINVMLPRSLRK</sequence>
<dbReference type="Proteomes" id="UP000260790">
    <property type="component" value="Unassembled WGS sequence"/>
</dbReference>
<feature type="domain" description="SMODS and SLOG-associating 2TM effector" evidence="2">
    <location>
        <begin position="12"/>
        <end position="178"/>
    </location>
</feature>
<dbReference type="RefSeq" id="WP_117644019.1">
    <property type="nucleotide sequence ID" value="NZ_QSQR01000011.1"/>
</dbReference>
<evidence type="ECO:0000313" key="4">
    <source>
        <dbReference type="Proteomes" id="UP000260790"/>
    </source>
</evidence>
<keyword evidence="1" id="KW-1133">Transmembrane helix</keyword>
<protein>
    <submittedName>
        <fullName evidence="3">SLATT domain-containing protein</fullName>
    </submittedName>
</protein>
<dbReference type="InterPro" id="IPR040811">
    <property type="entry name" value="SLATT_4"/>
</dbReference>
<reference evidence="3 4" key="1">
    <citation type="submission" date="2018-08" db="EMBL/GenBank/DDBJ databases">
        <title>A genome reference for cultivated species of the human gut microbiota.</title>
        <authorList>
            <person name="Zou Y."/>
            <person name="Xue W."/>
            <person name="Luo G."/>
        </authorList>
    </citation>
    <scope>NUCLEOTIDE SEQUENCE [LARGE SCALE GENOMIC DNA]</scope>
    <source>
        <strain evidence="3 4">TF10-9AT</strain>
    </source>
</reference>
<gene>
    <name evidence="3" type="ORF">DXD09_09765</name>
</gene>
<evidence type="ECO:0000259" key="2">
    <source>
        <dbReference type="Pfam" id="PF18186"/>
    </source>
</evidence>
<dbReference type="Pfam" id="PF18186">
    <property type="entry name" value="SLATT_4"/>
    <property type="match status" value="1"/>
</dbReference>
<dbReference type="AlphaFoldDB" id="A0A8B2Z4X0"/>
<feature type="transmembrane region" description="Helical" evidence="1">
    <location>
        <begin position="71"/>
        <end position="92"/>
    </location>
</feature>
<evidence type="ECO:0000256" key="1">
    <source>
        <dbReference type="SAM" id="Phobius"/>
    </source>
</evidence>
<feature type="transmembrane region" description="Helical" evidence="1">
    <location>
        <begin position="46"/>
        <end position="65"/>
    </location>
</feature>
<comment type="caution">
    <text evidence="3">The sequence shown here is derived from an EMBL/GenBank/DDBJ whole genome shotgun (WGS) entry which is preliminary data.</text>
</comment>
<organism evidence="3 4">
    <name type="scientific">Ligilactobacillus ruminis</name>
    <dbReference type="NCBI Taxonomy" id="1623"/>
    <lineage>
        <taxon>Bacteria</taxon>
        <taxon>Bacillati</taxon>
        <taxon>Bacillota</taxon>
        <taxon>Bacilli</taxon>
        <taxon>Lactobacillales</taxon>
        <taxon>Lactobacillaceae</taxon>
        <taxon>Ligilactobacillus</taxon>
    </lineage>
</organism>
<dbReference type="NCBIfam" id="NF033632">
    <property type="entry name" value="SLATT_4"/>
    <property type="match status" value="1"/>
</dbReference>
<keyword evidence="1" id="KW-0472">Membrane</keyword>
<proteinExistence type="predicted"/>
<dbReference type="EMBL" id="QSQR01000011">
    <property type="protein sequence ID" value="RGK44792.1"/>
    <property type="molecule type" value="Genomic_DNA"/>
</dbReference>
<name>A0A8B2Z4X0_9LACO</name>
<evidence type="ECO:0000313" key="3">
    <source>
        <dbReference type="EMBL" id="RGK44792.1"/>
    </source>
</evidence>